<dbReference type="InterPro" id="IPR005793">
    <property type="entry name" value="Formyl_trans_C"/>
</dbReference>
<comment type="catalytic activity">
    <reaction evidence="5">
        <text>L-methionyl-tRNA(fMet) + (6R)-10-formyltetrahydrofolate = N-formyl-L-methionyl-tRNA(fMet) + (6S)-5,6,7,8-tetrahydrofolate + H(+)</text>
        <dbReference type="Rhea" id="RHEA:24380"/>
        <dbReference type="Rhea" id="RHEA-COMP:9952"/>
        <dbReference type="Rhea" id="RHEA-COMP:9953"/>
        <dbReference type="ChEBI" id="CHEBI:15378"/>
        <dbReference type="ChEBI" id="CHEBI:57453"/>
        <dbReference type="ChEBI" id="CHEBI:78530"/>
        <dbReference type="ChEBI" id="CHEBI:78844"/>
        <dbReference type="ChEBI" id="CHEBI:195366"/>
        <dbReference type="EC" id="2.1.2.9"/>
    </reaction>
</comment>
<name>A0A4R6Q5Z6_9FIRM</name>
<feature type="domain" description="Formyl transferase C-terminal" evidence="7">
    <location>
        <begin position="203"/>
        <end position="299"/>
    </location>
</feature>
<dbReference type="Pfam" id="PF02911">
    <property type="entry name" value="Formyl_trans_C"/>
    <property type="match status" value="1"/>
</dbReference>
<evidence type="ECO:0000259" key="6">
    <source>
        <dbReference type="Pfam" id="PF00551"/>
    </source>
</evidence>
<evidence type="ECO:0000256" key="3">
    <source>
        <dbReference type="ARBA" id="ARBA00022679"/>
    </source>
</evidence>
<evidence type="ECO:0000256" key="1">
    <source>
        <dbReference type="ARBA" id="ARBA00010699"/>
    </source>
</evidence>
<dbReference type="EC" id="2.1.2.9" evidence="2 5"/>
<dbReference type="PANTHER" id="PTHR11138">
    <property type="entry name" value="METHIONYL-TRNA FORMYLTRANSFERASE"/>
    <property type="match status" value="1"/>
</dbReference>
<dbReference type="InterPro" id="IPR002376">
    <property type="entry name" value="Formyl_transf_N"/>
</dbReference>
<feature type="binding site" evidence="5">
    <location>
        <begin position="109"/>
        <end position="112"/>
    </location>
    <ligand>
        <name>(6S)-5,6,7,8-tetrahydrofolate</name>
        <dbReference type="ChEBI" id="CHEBI:57453"/>
    </ligand>
</feature>
<dbReference type="Pfam" id="PF00551">
    <property type="entry name" value="Formyl_trans_N"/>
    <property type="match status" value="1"/>
</dbReference>
<dbReference type="Gene3D" id="3.40.50.12230">
    <property type="match status" value="1"/>
</dbReference>
<keyword evidence="4 5" id="KW-0648">Protein biosynthesis</keyword>
<dbReference type="SUPFAM" id="SSF53328">
    <property type="entry name" value="Formyltransferase"/>
    <property type="match status" value="1"/>
</dbReference>
<evidence type="ECO:0000313" key="8">
    <source>
        <dbReference type="EMBL" id="TDP57497.1"/>
    </source>
</evidence>
<dbReference type="GO" id="GO:0004479">
    <property type="term" value="F:methionyl-tRNA formyltransferase activity"/>
    <property type="evidence" value="ECO:0007669"/>
    <property type="project" value="UniProtKB-UniRule"/>
</dbReference>
<organism evidence="8 9">
    <name type="scientific">Aminicella lysinilytica</name>
    <dbReference type="NCBI Taxonomy" id="433323"/>
    <lineage>
        <taxon>Bacteria</taxon>
        <taxon>Bacillati</taxon>
        <taxon>Bacillota</taxon>
        <taxon>Clostridia</taxon>
        <taxon>Peptostreptococcales</taxon>
        <taxon>Anaerovoracaceae</taxon>
        <taxon>Aminicella</taxon>
    </lineage>
</organism>
<dbReference type="InterPro" id="IPR011034">
    <property type="entry name" value="Formyl_transferase-like_C_sf"/>
</dbReference>
<dbReference type="RefSeq" id="WP_133528237.1">
    <property type="nucleotide sequence ID" value="NZ_SNXO01000012.1"/>
</dbReference>
<dbReference type="OrthoDB" id="9802815at2"/>
<protein>
    <recommendedName>
        <fullName evidence="2 5">Methionyl-tRNA formyltransferase</fullName>
        <ecNumber evidence="2 5">2.1.2.9</ecNumber>
    </recommendedName>
</protein>
<dbReference type="CDD" id="cd08704">
    <property type="entry name" value="Met_tRNA_FMT_C"/>
    <property type="match status" value="1"/>
</dbReference>
<evidence type="ECO:0000313" key="9">
    <source>
        <dbReference type="Proteomes" id="UP000295500"/>
    </source>
</evidence>
<dbReference type="NCBIfam" id="TIGR00460">
    <property type="entry name" value="fmt"/>
    <property type="match status" value="1"/>
</dbReference>
<dbReference type="SUPFAM" id="SSF50486">
    <property type="entry name" value="FMT C-terminal domain-like"/>
    <property type="match status" value="1"/>
</dbReference>
<dbReference type="InterPro" id="IPR001555">
    <property type="entry name" value="GART_AS"/>
</dbReference>
<dbReference type="InterPro" id="IPR044135">
    <property type="entry name" value="Met-tRNA-FMT_C"/>
</dbReference>
<dbReference type="InterPro" id="IPR005794">
    <property type="entry name" value="Fmt"/>
</dbReference>
<dbReference type="PROSITE" id="PS00373">
    <property type="entry name" value="GART"/>
    <property type="match status" value="1"/>
</dbReference>
<evidence type="ECO:0000256" key="2">
    <source>
        <dbReference type="ARBA" id="ARBA00012261"/>
    </source>
</evidence>
<dbReference type="PANTHER" id="PTHR11138:SF5">
    <property type="entry name" value="METHIONYL-TRNA FORMYLTRANSFERASE, MITOCHONDRIAL"/>
    <property type="match status" value="1"/>
</dbReference>
<reference evidence="8 9" key="1">
    <citation type="submission" date="2019-03" db="EMBL/GenBank/DDBJ databases">
        <title>Genomic Encyclopedia of Type Strains, Phase IV (KMG-IV): sequencing the most valuable type-strain genomes for metagenomic binning, comparative biology and taxonomic classification.</title>
        <authorList>
            <person name="Goeker M."/>
        </authorList>
    </citation>
    <scope>NUCLEOTIDE SEQUENCE [LARGE SCALE GENOMIC DNA]</scope>
    <source>
        <strain evidence="8 9">DSM 28287</strain>
    </source>
</reference>
<dbReference type="Proteomes" id="UP000295500">
    <property type="component" value="Unassembled WGS sequence"/>
</dbReference>
<proteinExistence type="inferred from homology"/>
<keyword evidence="3 5" id="KW-0808">Transferase</keyword>
<dbReference type="GO" id="GO:0005829">
    <property type="term" value="C:cytosol"/>
    <property type="evidence" value="ECO:0007669"/>
    <property type="project" value="TreeGrafter"/>
</dbReference>
<gene>
    <name evidence="5" type="primary">fmt</name>
    <name evidence="8" type="ORF">EV211_11262</name>
</gene>
<evidence type="ECO:0000256" key="4">
    <source>
        <dbReference type="ARBA" id="ARBA00022917"/>
    </source>
</evidence>
<comment type="caution">
    <text evidence="8">The sequence shown here is derived from an EMBL/GenBank/DDBJ whole genome shotgun (WGS) entry which is preliminary data.</text>
</comment>
<sequence>MKIVFMGTPDFAVPTLDALVKAGHEVGLVVTQPDRARNRNQVTYSPVKEAALKHGIDVLQPEKLSADQDTFESIESFGPDAIIVVAYGQFLKKDMLDLPKYGCLNVHGSLLPKLRGASPMQQAILEGDEETGVTIMKMAEGMDSGDMIAAAATPVDHKNFEEIHDELAAMGAKLLVDVLPTVEDGTAMYTPQNEDQATFAGLIKKSDGRIDFSRSAEEVDQLIRAFDPWPGAFCQLDGKTVKFWKAESMSVNCSEPAGSIVKADEDGLCICCGGSILCVKELQMPGKKRVACGDFLRGHKIEKGTLFN</sequence>
<dbReference type="InterPro" id="IPR036477">
    <property type="entry name" value="Formyl_transf_N_sf"/>
</dbReference>
<dbReference type="AlphaFoldDB" id="A0A4R6Q5Z6"/>
<dbReference type="HAMAP" id="MF_00182">
    <property type="entry name" value="Formyl_trans"/>
    <property type="match status" value="1"/>
</dbReference>
<dbReference type="CDD" id="cd08646">
    <property type="entry name" value="FMT_core_Met-tRNA-FMT_N"/>
    <property type="match status" value="1"/>
</dbReference>
<comment type="similarity">
    <text evidence="1 5">Belongs to the Fmt family.</text>
</comment>
<comment type="function">
    <text evidence="5">Attaches a formyl group to the free amino group of methionyl-tRNA(fMet). The formyl group appears to play a dual role in the initiator identity of N-formylmethionyl-tRNA by promoting its recognition by IF2 and preventing the misappropriation of this tRNA by the elongation apparatus.</text>
</comment>
<feature type="domain" description="Formyl transferase N-terminal" evidence="6">
    <location>
        <begin position="1"/>
        <end position="179"/>
    </location>
</feature>
<accession>A0A4R6Q5Z6</accession>
<evidence type="ECO:0000259" key="7">
    <source>
        <dbReference type="Pfam" id="PF02911"/>
    </source>
</evidence>
<evidence type="ECO:0000256" key="5">
    <source>
        <dbReference type="HAMAP-Rule" id="MF_00182"/>
    </source>
</evidence>
<dbReference type="InterPro" id="IPR041711">
    <property type="entry name" value="Met-tRNA-FMT_N"/>
</dbReference>
<dbReference type="EMBL" id="SNXO01000012">
    <property type="protein sequence ID" value="TDP57497.1"/>
    <property type="molecule type" value="Genomic_DNA"/>
</dbReference>
<keyword evidence="9" id="KW-1185">Reference proteome</keyword>